<dbReference type="Proteomes" id="UP001159364">
    <property type="component" value="Linkage Group LG08"/>
</dbReference>
<keyword evidence="2" id="KW-0646">Protease inhibitor</keyword>
<dbReference type="Gene3D" id="3.30.10.10">
    <property type="entry name" value="Trypsin Inhibitor V, subunit A"/>
    <property type="match status" value="1"/>
</dbReference>
<dbReference type="AlphaFoldDB" id="A0AAV8UEY8"/>
<evidence type="ECO:0000313" key="5">
    <source>
        <dbReference type="EMBL" id="KAJ8899797.1"/>
    </source>
</evidence>
<dbReference type="SUPFAM" id="SSF54654">
    <property type="entry name" value="CI-2 family of serine protease inhibitors"/>
    <property type="match status" value="1"/>
</dbReference>
<protein>
    <recommendedName>
        <fullName evidence="7">Subtilisin inhibitor 1</fullName>
    </recommendedName>
</protein>
<organism evidence="5 6">
    <name type="scientific">Erythroxylum novogranatense</name>
    <dbReference type="NCBI Taxonomy" id="1862640"/>
    <lineage>
        <taxon>Eukaryota</taxon>
        <taxon>Viridiplantae</taxon>
        <taxon>Streptophyta</taxon>
        <taxon>Embryophyta</taxon>
        <taxon>Tracheophyta</taxon>
        <taxon>Spermatophyta</taxon>
        <taxon>Magnoliopsida</taxon>
        <taxon>eudicotyledons</taxon>
        <taxon>Gunneridae</taxon>
        <taxon>Pentapetalae</taxon>
        <taxon>rosids</taxon>
        <taxon>fabids</taxon>
        <taxon>Malpighiales</taxon>
        <taxon>Erythroxylaceae</taxon>
        <taxon>Erythroxylum</taxon>
    </lineage>
</organism>
<accession>A0AAV8UEY8</accession>
<evidence type="ECO:0000256" key="4">
    <source>
        <dbReference type="SAM" id="MobiDB-lite"/>
    </source>
</evidence>
<name>A0AAV8UEY8_9ROSI</name>
<evidence type="ECO:0000256" key="2">
    <source>
        <dbReference type="ARBA" id="ARBA00022690"/>
    </source>
</evidence>
<comment type="similarity">
    <text evidence="1">Belongs to the protease inhibitor I13 (potato type I serine protease inhibitor) family.</text>
</comment>
<dbReference type="PANTHER" id="PTHR33091:SF29">
    <property type="entry name" value="SUBTILISIN INHIBITOR 1"/>
    <property type="match status" value="1"/>
</dbReference>
<keyword evidence="6" id="KW-1185">Reference proteome</keyword>
<evidence type="ECO:0008006" key="7">
    <source>
        <dbReference type="Google" id="ProtNLM"/>
    </source>
</evidence>
<reference evidence="5 6" key="1">
    <citation type="submission" date="2021-09" db="EMBL/GenBank/DDBJ databases">
        <title>Genomic insights and catalytic innovation underlie evolution of tropane alkaloids biosynthesis.</title>
        <authorList>
            <person name="Wang Y.-J."/>
            <person name="Tian T."/>
            <person name="Huang J.-P."/>
            <person name="Huang S.-X."/>
        </authorList>
    </citation>
    <scope>NUCLEOTIDE SEQUENCE [LARGE SCALE GENOMIC DNA]</scope>
    <source>
        <strain evidence="5">KIB-2018</strain>
        <tissue evidence="5">Leaf</tissue>
    </source>
</reference>
<feature type="compositionally biased region" description="Low complexity" evidence="4">
    <location>
        <begin position="1"/>
        <end position="16"/>
    </location>
</feature>
<feature type="region of interest" description="Disordered" evidence="4">
    <location>
        <begin position="1"/>
        <end position="30"/>
    </location>
</feature>
<sequence>MAGNNQNTNPLQPLPTGSAPTLPRFYGFPFGSNPGARTTWPDLVGVTVEEADRKIKEDMPGAQIQVVPPNCFVTMDLRNNRVRLYVDSAGKVARAPTIG</sequence>
<dbReference type="InterPro" id="IPR036354">
    <property type="entry name" value="Prot_inh_pot1_sf"/>
</dbReference>
<dbReference type="GO" id="GO:0004867">
    <property type="term" value="F:serine-type endopeptidase inhibitor activity"/>
    <property type="evidence" value="ECO:0007669"/>
    <property type="project" value="UniProtKB-KW"/>
</dbReference>
<dbReference type="EMBL" id="JAIWQS010000008">
    <property type="protein sequence ID" value="KAJ8899797.1"/>
    <property type="molecule type" value="Genomic_DNA"/>
</dbReference>
<comment type="caution">
    <text evidence="5">The sequence shown here is derived from an EMBL/GenBank/DDBJ whole genome shotgun (WGS) entry which is preliminary data.</text>
</comment>
<gene>
    <name evidence="5" type="ORF">K2173_019497</name>
</gene>
<dbReference type="GO" id="GO:0009611">
    <property type="term" value="P:response to wounding"/>
    <property type="evidence" value="ECO:0007669"/>
    <property type="project" value="InterPro"/>
</dbReference>
<evidence type="ECO:0000256" key="1">
    <source>
        <dbReference type="ARBA" id="ARBA00008210"/>
    </source>
</evidence>
<proteinExistence type="inferred from homology"/>
<dbReference type="InterPro" id="IPR000864">
    <property type="entry name" value="Prot_inh_pot1"/>
</dbReference>
<evidence type="ECO:0000256" key="3">
    <source>
        <dbReference type="ARBA" id="ARBA00022900"/>
    </source>
</evidence>
<dbReference type="Pfam" id="PF00280">
    <property type="entry name" value="potato_inhibit"/>
    <property type="match status" value="1"/>
</dbReference>
<dbReference type="PANTHER" id="PTHR33091">
    <property type="entry name" value="PROTEIN, PUTATIVE, EXPRESSED-RELATED"/>
    <property type="match status" value="1"/>
</dbReference>
<evidence type="ECO:0000313" key="6">
    <source>
        <dbReference type="Proteomes" id="UP001159364"/>
    </source>
</evidence>
<keyword evidence="3" id="KW-0722">Serine protease inhibitor</keyword>
<dbReference type="PRINTS" id="PR00292">
    <property type="entry name" value="POTATOINHBTR"/>
</dbReference>